<feature type="compositionally biased region" description="Basic and acidic residues" evidence="1">
    <location>
        <begin position="149"/>
        <end position="166"/>
    </location>
</feature>
<dbReference type="Proteomes" id="UP000624703">
    <property type="component" value="Unassembled WGS sequence"/>
</dbReference>
<evidence type="ECO:0000313" key="2">
    <source>
        <dbReference type="EMBL" id="MBK1790057.1"/>
    </source>
</evidence>
<keyword evidence="3" id="KW-1185">Reference proteome</keyword>
<name>A0A8J7MCN9_9BACT</name>
<gene>
    <name evidence="2" type="ORF">JIN82_02680</name>
</gene>
<organism evidence="2 3">
    <name type="scientific">Persicirhabdus sediminis</name>
    <dbReference type="NCBI Taxonomy" id="454144"/>
    <lineage>
        <taxon>Bacteria</taxon>
        <taxon>Pseudomonadati</taxon>
        <taxon>Verrucomicrobiota</taxon>
        <taxon>Verrucomicrobiia</taxon>
        <taxon>Verrucomicrobiales</taxon>
        <taxon>Verrucomicrobiaceae</taxon>
        <taxon>Persicirhabdus</taxon>
    </lineage>
</organism>
<accession>A0A8J7MCN9</accession>
<dbReference type="EMBL" id="JAENIM010000015">
    <property type="protein sequence ID" value="MBK1790057.1"/>
    <property type="molecule type" value="Genomic_DNA"/>
</dbReference>
<reference evidence="2" key="1">
    <citation type="submission" date="2021-01" db="EMBL/GenBank/DDBJ databases">
        <title>Modified the classification status of verrucomicrobia.</title>
        <authorList>
            <person name="Feng X."/>
        </authorList>
    </citation>
    <scope>NUCLEOTIDE SEQUENCE</scope>
    <source>
        <strain evidence="2">_KCTC 22039</strain>
    </source>
</reference>
<protein>
    <submittedName>
        <fullName evidence="2">Uncharacterized protein</fullName>
    </submittedName>
</protein>
<evidence type="ECO:0000313" key="3">
    <source>
        <dbReference type="Proteomes" id="UP000624703"/>
    </source>
</evidence>
<comment type="caution">
    <text evidence="2">The sequence shown here is derived from an EMBL/GenBank/DDBJ whole genome shotgun (WGS) entry which is preliminary data.</text>
</comment>
<proteinExistence type="predicted"/>
<evidence type="ECO:0000256" key="1">
    <source>
        <dbReference type="SAM" id="MobiDB-lite"/>
    </source>
</evidence>
<dbReference type="AlphaFoldDB" id="A0A8J7MCN9"/>
<sequence>MNRIFHILITLSLFVLASDKSLGEEASVKLKYIFNVPRGLEKQVAFHHKNGSTEVVDAHKIYKRNHRIGWLMQLRHYDSTGYPDFDYFSGIVPAEFGLQQTAKLIGISEARTLILKQELAFGSAALRKHIKQLLSEQDGADLPATAPESKSEGDEKPKPESEARPQ</sequence>
<feature type="region of interest" description="Disordered" evidence="1">
    <location>
        <begin position="136"/>
        <end position="166"/>
    </location>
</feature>